<dbReference type="Proteomes" id="UP001054252">
    <property type="component" value="Unassembled WGS sequence"/>
</dbReference>
<sequence length="102" mass="11166">MATSCPECRPRRPTTVPWSPLPALPIAATPGPPPPGVSLDPTEWEEEERQGRAGVRRHRGGRGLWGVVRKGQGATEEVSGFDWGFGVCGSFLCKARRKFMHL</sequence>
<dbReference type="EMBL" id="BPVZ01000025">
    <property type="protein sequence ID" value="GKV06614.1"/>
    <property type="molecule type" value="Genomic_DNA"/>
</dbReference>
<proteinExistence type="predicted"/>
<evidence type="ECO:0000256" key="1">
    <source>
        <dbReference type="SAM" id="MobiDB-lite"/>
    </source>
</evidence>
<feature type="region of interest" description="Disordered" evidence="1">
    <location>
        <begin position="1"/>
        <end position="58"/>
    </location>
</feature>
<keyword evidence="3" id="KW-1185">Reference proteome</keyword>
<protein>
    <submittedName>
        <fullName evidence="2">Uncharacterized protein</fullName>
    </submittedName>
</protein>
<dbReference type="AlphaFoldDB" id="A0AAV5J3I9"/>
<comment type="caution">
    <text evidence="2">The sequence shown here is derived from an EMBL/GenBank/DDBJ whole genome shotgun (WGS) entry which is preliminary data.</text>
</comment>
<accession>A0AAV5J3I9</accession>
<name>A0AAV5J3I9_9ROSI</name>
<reference evidence="2 3" key="1">
    <citation type="journal article" date="2021" name="Commun. Biol.">
        <title>The genome of Shorea leprosula (Dipterocarpaceae) highlights the ecological relevance of drought in aseasonal tropical rainforests.</title>
        <authorList>
            <person name="Ng K.K.S."/>
            <person name="Kobayashi M.J."/>
            <person name="Fawcett J.A."/>
            <person name="Hatakeyama M."/>
            <person name="Paape T."/>
            <person name="Ng C.H."/>
            <person name="Ang C.C."/>
            <person name="Tnah L.H."/>
            <person name="Lee C.T."/>
            <person name="Nishiyama T."/>
            <person name="Sese J."/>
            <person name="O'Brien M.J."/>
            <person name="Copetti D."/>
            <person name="Mohd Noor M.I."/>
            <person name="Ong R.C."/>
            <person name="Putra M."/>
            <person name="Sireger I.Z."/>
            <person name="Indrioko S."/>
            <person name="Kosugi Y."/>
            <person name="Izuno A."/>
            <person name="Isagi Y."/>
            <person name="Lee S.L."/>
            <person name="Shimizu K.K."/>
        </authorList>
    </citation>
    <scope>NUCLEOTIDE SEQUENCE [LARGE SCALE GENOMIC DNA]</scope>
    <source>
        <strain evidence="2">214</strain>
    </source>
</reference>
<organism evidence="2 3">
    <name type="scientific">Rubroshorea leprosula</name>
    <dbReference type="NCBI Taxonomy" id="152421"/>
    <lineage>
        <taxon>Eukaryota</taxon>
        <taxon>Viridiplantae</taxon>
        <taxon>Streptophyta</taxon>
        <taxon>Embryophyta</taxon>
        <taxon>Tracheophyta</taxon>
        <taxon>Spermatophyta</taxon>
        <taxon>Magnoliopsida</taxon>
        <taxon>eudicotyledons</taxon>
        <taxon>Gunneridae</taxon>
        <taxon>Pentapetalae</taxon>
        <taxon>rosids</taxon>
        <taxon>malvids</taxon>
        <taxon>Malvales</taxon>
        <taxon>Dipterocarpaceae</taxon>
        <taxon>Rubroshorea</taxon>
    </lineage>
</organism>
<evidence type="ECO:0000313" key="3">
    <source>
        <dbReference type="Proteomes" id="UP001054252"/>
    </source>
</evidence>
<gene>
    <name evidence="2" type="ORF">SLEP1_g18487</name>
</gene>
<evidence type="ECO:0000313" key="2">
    <source>
        <dbReference type="EMBL" id="GKV06614.1"/>
    </source>
</evidence>